<dbReference type="InterPro" id="IPR001466">
    <property type="entry name" value="Beta-lactam-related"/>
</dbReference>
<name>A0A193LCJ1_9GAMM</name>
<reference evidence="3 4" key="1">
    <citation type="submission" date="2016-06" db="EMBL/GenBank/DDBJ databases">
        <title>Complete genome sequence of a deep-branching marine Gamma Proteobacterium Woeseia oceani type strain XK5.</title>
        <authorList>
            <person name="Mu D."/>
            <person name="Du Z."/>
        </authorList>
    </citation>
    <scope>NUCLEOTIDE SEQUENCE [LARGE SCALE GENOMIC DNA]</scope>
    <source>
        <strain evidence="3 4">XK5</strain>
    </source>
</reference>
<dbReference type="STRING" id="1548547.BA177_01775"/>
<dbReference type="AlphaFoldDB" id="A0A193LCJ1"/>
<dbReference type="EMBL" id="CP016268">
    <property type="protein sequence ID" value="ANO50114.1"/>
    <property type="molecule type" value="Genomic_DNA"/>
</dbReference>
<dbReference type="Gene3D" id="3.40.710.10">
    <property type="entry name" value="DD-peptidase/beta-lactamase superfamily"/>
    <property type="match status" value="1"/>
</dbReference>
<feature type="signal peptide" evidence="1">
    <location>
        <begin position="1"/>
        <end position="23"/>
    </location>
</feature>
<feature type="chain" id="PRO_5008260044" description="Beta-lactamase-related domain-containing protein" evidence="1">
    <location>
        <begin position="24"/>
        <end position="371"/>
    </location>
</feature>
<evidence type="ECO:0000313" key="4">
    <source>
        <dbReference type="Proteomes" id="UP000092695"/>
    </source>
</evidence>
<dbReference type="InterPro" id="IPR012338">
    <property type="entry name" value="Beta-lactam/transpept-like"/>
</dbReference>
<feature type="domain" description="Beta-lactamase-related" evidence="2">
    <location>
        <begin position="72"/>
        <end position="333"/>
    </location>
</feature>
<dbReference type="RefSeq" id="WP_068612205.1">
    <property type="nucleotide sequence ID" value="NZ_CP016268.1"/>
</dbReference>
<keyword evidence="1" id="KW-0732">Signal</keyword>
<dbReference type="InterPro" id="IPR050789">
    <property type="entry name" value="Diverse_Enzym_Activities"/>
</dbReference>
<dbReference type="Proteomes" id="UP000092695">
    <property type="component" value="Chromosome"/>
</dbReference>
<evidence type="ECO:0000259" key="2">
    <source>
        <dbReference type="Pfam" id="PF00144"/>
    </source>
</evidence>
<evidence type="ECO:0000313" key="3">
    <source>
        <dbReference type="EMBL" id="ANO50114.1"/>
    </source>
</evidence>
<dbReference type="KEGG" id="woc:BA177_01775"/>
<keyword evidence="4" id="KW-1185">Reference proteome</keyword>
<dbReference type="PANTHER" id="PTHR43283:SF7">
    <property type="entry name" value="BETA-LACTAMASE-RELATED DOMAIN-CONTAINING PROTEIN"/>
    <property type="match status" value="1"/>
</dbReference>
<sequence>MSKDWRARSVLACALLLATSLCAADATQDSMVFPGDSWEFVQKAELGQYGWDAEALDELTRFIADNSNTTGVVVAERGRVVYSFGDVAELSIIASVRKSILSILYGTWVEQGVIDLDATLAELGIDDVGGLLPIEKEATVEHLLTSRSGVYHPAANGGDHLADAPGRGSQRPGEYTLYSNWDFNAAGAVFEQLTGRNIYDEFDRQLAAPLQLEDWDRSLHSKSHNPTVSRYPAYHFYLSTRDMARIGHLMLNQGRWGGVDITSGEWAQRIVSTVTPLEKMNPARLRDRYFGYGYMWWVWDGPRATGPFEGAYTGRGSRGQWLTVFPKLQLVFAHKTKHAYRRNTSWKSWHGIIERLLEARGVTVSAPYPWQ</sequence>
<accession>A0A193LCJ1</accession>
<protein>
    <recommendedName>
        <fullName evidence="2">Beta-lactamase-related domain-containing protein</fullName>
    </recommendedName>
</protein>
<dbReference type="OrthoDB" id="9814204at2"/>
<organism evidence="3 4">
    <name type="scientific">Woeseia oceani</name>
    <dbReference type="NCBI Taxonomy" id="1548547"/>
    <lineage>
        <taxon>Bacteria</taxon>
        <taxon>Pseudomonadati</taxon>
        <taxon>Pseudomonadota</taxon>
        <taxon>Gammaproteobacteria</taxon>
        <taxon>Woeseiales</taxon>
        <taxon>Woeseiaceae</taxon>
        <taxon>Woeseia</taxon>
    </lineage>
</organism>
<dbReference type="SUPFAM" id="SSF56601">
    <property type="entry name" value="beta-lactamase/transpeptidase-like"/>
    <property type="match status" value="1"/>
</dbReference>
<proteinExistence type="predicted"/>
<dbReference type="PANTHER" id="PTHR43283">
    <property type="entry name" value="BETA-LACTAMASE-RELATED"/>
    <property type="match status" value="1"/>
</dbReference>
<evidence type="ECO:0000256" key="1">
    <source>
        <dbReference type="SAM" id="SignalP"/>
    </source>
</evidence>
<gene>
    <name evidence="3" type="ORF">BA177_01775</name>
</gene>
<dbReference type="Pfam" id="PF00144">
    <property type="entry name" value="Beta-lactamase"/>
    <property type="match status" value="1"/>
</dbReference>